<evidence type="ECO:0000313" key="3">
    <source>
        <dbReference type="EMBL" id="RAR60866.1"/>
    </source>
</evidence>
<protein>
    <submittedName>
        <fullName evidence="3">Uncharacterized protein</fullName>
    </submittedName>
</protein>
<comment type="caution">
    <text evidence="3">The sequence shown here is derived from an EMBL/GenBank/DDBJ whole genome shotgun (WGS) entry which is preliminary data.</text>
</comment>
<dbReference type="EMBL" id="QLSX01000006">
    <property type="protein sequence ID" value="RAR60866.1"/>
    <property type="molecule type" value="Genomic_DNA"/>
</dbReference>
<reference evidence="3 4" key="1">
    <citation type="submission" date="2018-06" db="EMBL/GenBank/DDBJ databases">
        <title>Comparative analysis of microorganisms from saline springs in Andes Mountain Range, Colombia.</title>
        <authorList>
            <person name="Rubin E."/>
        </authorList>
    </citation>
    <scope>NUCLEOTIDE SEQUENCE [LARGE SCALE GENOMIC DNA]</scope>
    <source>
        <strain evidence="3 4">USBA-857</strain>
    </source>
</reference>
<name>A0A328XSP5_9GAMM</name>
<feature type="transmembrane region" description="Helical" evidence="2">
    <location>
        <begin position="41"/>
        <end position="62"/>
    </location>
</feature>
<feature type="compositionally biased region" description="Basic residues" evidence="1">
    <location>
        <begin position="1"/>
        <end position="16"/>
    </location>
</feature>
<proteinExistence type="predicted"/>
<keyword evidence="2" id="KW-0812">Transmembrane</keyword>
<dbReference type="AlphaFoldDB" id="A0A328XSP5"/>
<keyword evidence="2" id="KW-0472">Membrane</keyword>
<gene>
    <name evidence="3" type="ORF">BCL93_10671</name>
</gene>
<evidence type="ECO:0000256" key="1">
    <source>
        <dbReference type="SAM" id="MobiDB-lite"/>
    </source>
</evidence>
<feature type="region of interest" description="Disordered" evidence="1">
    <location>
        <begin position="1"/>
        <end position="26"/>
    </location>
</feature>
<dbReference type="Proteomes" id="UP000249700">
    <property type="component" value="Unassembled WGS sequence"/>
</dbReference>
<organism evidence="3 4">
    <name type="scientific">Onishia taeanensis</name>
    <dbReference type="NCBI Taxonomy" id="284577"/>
    <lineage>
        <taxon>Bacteria</taxon>
        <taxon>Pseudomonadati</taxon>
        <taxon>Pseudomonadota</taxon>
        <taxon>Gammaproteobacteria</taxon>
        <taxon>Oceanospirillales</taxon>
        <taxon>Halomonadaceae</taxon>
        <taxon>Onishia</taxon>
    </lineage>
</organism>
<keyword evidence="2" id="KW-1133">Transmembrane helix</keyword>
<sequence>MTIQKHRHQKPRHGATRRSTSPVSSRRWRTRLSGWLNEPRLNALVDIAMMTALIMAGLALAAKLLVP</sequence>
<evidence type="ECO:0000256" key="2">
    <source>
        <dbReference type="SAM" id="Phobius"/>
    </source>
</evidence>
<accession>A0A328XSP5</accession>
<evidence type="ECO:0000313" key="4">
    <source>
        <dbReference type="Proteomes" id="UP000249700"/>
    </source>
</evidence>